<organism evidence="2 3">
    <name type="scientific">Araneus ventricosus</name>
    <name type="common">Orbweaver spider</name>
    <name type="synonym">Epeira ventricosa</name>
    <dbReference type="NCBI Taxonomy" id="182803"/>
    <lineage>
        <taxon>Eukaryota</taxon>
        <taxon>Metazoa</taxon>
        <taxon>Ecdysozoa</taxon>
        <taxon>Arthropoda</taxon>
        <taxon>Chelicerata</taxon>
        <taxon>Arachnida</taxon>
        <taxon>Araneae</taxon>
        <taxon>Araneomorphae</taxon>
        <taxon>Entelegynae</taxon>
        <taxon>Araneoidea</taxon>
        <taxon>Araneidae</taxon>
        <taxon>Araneus</taxon>
    </lineage>
</organism>
<feature type="region of interest" description="Disordered" evidence="1">
    <location>
        <begin position="1"/>
        <end position="81"/>
    </location>
</feature>
<evidence type="ECO:0000256" key="1">
    <source>
        <dbReference type="SAM" id="MobiDB-lite"/>
    </source>
</evidence>
<dbReference type="EMBL" id="BGPR01000340">
    <property type="protein sequence ID" value="GBM14248.1"/>
    <property type="molecule type" value="Genomic_DNA"/>
</dbReference>
<keyword evidence="3" id="KW-1185">Reference proteome</keyword>
<protein>
    <submittedName>
        <fullName evidence="2">Uncharacterized protein</fullName>
    </submittedName>
</protein>
<dbReference type="AlphaFoldDB" id="A0A4Y2DDY8"/>
<sequence>MRPVQRINPLELISVDKHSEVSQEVKATPEPRPSRANVPNSKVSQKKETTSEPESSDTDGPDETRVTRSDRRVVSFKRMNL</sequence>
<proteinExistence type="predicted"/>
<feature type="compositionally biased region" description="Basic and acidic residues" evidence="1">
    <location>
        <begin position="14"/>
        <end position="33"/>
    </location>
</feature>
<evidence type="ECO:0000313" key="3">
    <source>
        <dbReference type="Proteomes" id="UP000499080"/>
    </source>
</evidence>
<dbReference type="Proteomes" id="UP000499080">
    <property type="component" value="Unassembled WGS sequence"/>
</dbReference>
<name>A0A4Y2DDY8_ARAVE</name>
<gene>
    <name evidence="2" type="ORF">AVEN_167329_1</name>
</gene>
<evidence type="ECO:0000313" key="2">
    <source>
        <dbReference type="EMBL" id="GBM14248.1"/>
    </source>
</evidence>
<accession>A0A4Y2DDY8</accession>
<feature type="compositionally biased region" description="Basic and acidic residues" evidence="1">
    <location>
        <begin position="62"/>
        <end position="73"/>
    </location>
</feature>
<reference evidence="2 3" key="1">
    <citation type="journal article" date="2019" name="Sci. Rep.">
        <title>Orb-weaving spider Araneus ventricosus genome elucidates the spidroin gene catalogue.</title>
        <authorList>
            <person name="Kono N."/>
            <person name="Nakamura H."/>
            <person name="Ohtoshi R."/>
            <person name="Moran D.A.P."/>
            <person name="Shinohara A."/>
            <person name="Yoshida Y."/>
            <person name="Fujiwara M."/>
            <person name="Mori M."/>
            <person name="Tomita M."/>
            <person name="Arakawa K."/>
        </authorList>
    </citation>
    <scope>NUCLEOTIDE SEQUENCE [LARGE SCALE GENOMIC DNA]</scope>
</reference>
<comment type="caution">
    <text evidence="2">The sequence shown here is derived from an EMBL/GenBank/DDBJ whole genome shotgun (WGS) entry which is preliminary data.</text>
</comment>